<reference evidence="1 2" key="1">
    <citation type="journal article" date="2019" name="Nat. Ecol. Evol.">
        <title>Megaphylogeny resolves global patterns of mushroom evolution.</title>
        <authorList>
            <person name="Varga T."/>
            <person name="Krizsan K."/>
            <person name="Foldi C."/>
            <person name="Dima B."/>
            <person name="Sanchez-Garcia M."/>
            <person name="Sanchez-Ramirez S."/>
            <person name="Szollosi G.J."/>
            <person name="Szarkandi J.G."/>
            <person name="Papp V."/>
            <person name="Albert L."/>
            <person name="Andreopoulos W."/>
            <person name="Angelini C."/>
            <person name="Antonin V."/>
            <person name="Barry K.W."/>
            <person name="Bougher N.L."/>
            <person name="Buchanan P."/>
            <person name="Buyck B."/>
            <person name="Bense V."/>
            <person name="Catcheside P."/>
            <person name="Chovatia M."/>
            <person name="Cooper J."/>
            <person name="Damon W."/>
            <person name="Desjardin D."/>
            <person name="Finy P."/>
            <person name="Geml J."/>
            <person name="Haridas S."/>
            <person name="Hughes K."/>
            <person name="Justo A."/>
            <person name="Karasinski D."/>
            <person name="Kautmanova I."/>
            <person name="Kiss B."/>
            <person name="Kocsube S."/>
            <person name="Kotiranta H."/>
            <person name="LaButti K.M."/>
            <person name="Lechner B.E."/>
            <person name="Liimatainen K."/>
            <person name="Lipzen A."/>
            <person name="Lukacs Z."/>
            <person name="Mihaltcheva S."/>
            <person name="Morgado L.N."/>
            <person name="Niskanen T."/>
            <person name="Noordeloos M.E."/>
            <person name="Ohm R.A."/>
            <person name="Ortiz-Santana B."/>
            <person name="Ovrebo C."/>
            <person name="Racz N."/>
            <person name="Riley R."/>
            <person name="Savchenko A."/>
            <person name="Shiryaev A."/>
            <person name="Soop K."/>
            <person name="Spirin V."/>
            <person name="Szebenyi C."/>
            <person name="Tomsovsky M."/>
            <person name="Tulloss R.E."/>
            <person name="Uehling J."/>
            <person name="Grigoriev I.V."/>
            <person name="Vagvolgyi C."/>
            <person name="Papp T."/>
            <person name="Martin F.M."/>
            <person name="Miettinen O."/>
            <person name="Hibbett D.S."/>
            <person name="Nagy L.G."/>
        </authorList>
    </citation>
    <scope>NUCLEOTIDE SEQUENCE [LARGE SCALE GENOMIC DNA]</scope>
    <source>
        <strain evidence="1 2">OMC1185</strain>
    </source>
</reference>
<dbReference type="EMBL" id="ML213509">
    <property type="protein sequence ID" value="TFK52382.1"/>
    <property type="molecule type" value="Genomic_DNA"/>
</dbReference>
<evidence type="ECO:0000313" key="1">
    <source>
        <dbReference type="EMBL" id="TFK52382.1"/>
    </source>
</evidence>
<evidence type="ECO:0000313" key="2">
    <source>
        <dbReference type="Proteomes" id="UP000305948"/>
    </source>
</evidence>
<dbReference type="AlphaFoldDB" id="A0A5C3N5D7"/>
<gene>
    <name evidence="1" type="ORF">OE88DRAFT_1657621</name>
</gene>
<proteinExistence type="predicted"/>
<protein>
    <submittedName>
        <fullName evidence="1">Uncharacterized protein</fullName>
    </submittedName>
</protein>
<organism evidence="1 2">
    <name type="scientific">Heliocybe sulcata</name>
    <dbReference type="NCBI Taxonomy" id="5364"/>
    <lineage>
        <taxon>Eukaryota</taxon>
        <taxon>Fungi</taxon>
        <taxon>Dikarya</taxon>
        <taxon>Basidiomycota</taxon>
        <taxon>Agaricomycotina</taxon>
        <taxon>Agaricomycetes</taxon>
        <taxon>Gloeophyllales</taxon>
        <taxon>Gloeophyllaceae</taxon>
        <taxon>Heliocybe</taxon>
    </lineage>
</organism>
<name>A0A5C3N5D7_9AGAM</name>
<sequence length="88" mass="10108">MVVRMRASVQNVYADPEDLWRAISQALPRSLFLHIVQVADGSFSTTIELSHFLKVLARRIHSASHSDVRPYLDCCARKEIQFLRRAVL</sequence>
<keyword evidence="2" id="KW-1185">Reference proteome</keyword>
<accession>A0A5C3N5D7</accession>
<dbReference type="Proteomes" id="UP000305948">
    <property type="component" value="Unassembled WGS sequence"/>
</dbReference>